<reference evidence="7" key="2">
    <citation type="submission" date="2020-05" db="UniProtKB">
        <authorList>
            <consortium name="EnsemblMetazoa"/>
        </authorList>
    </citation>
    <scope>IDENTIFICATION</scope>
    <source>
        <strain evidence="7">IAEA</strain>
    </source>
</reference>
<dbReference type="Proteomes" id="UP000092445">
    <property type="component" value="Unassembled WGS sequence"/>
</dbReference>
<evidence type="ECO:0000313" key="8">
    <source>
        <dbReference type="Proteomes" id="UP000092445"/>
    </source>
</evidence>
<evidence type="ECO:0000256" key="4">
    <source>
        <dbReference type="ARBA" id="ARBA00043145"/>
    </source>
</evidence>
<evidence type="ECO:0000259" key="6">
    <source>
        <dbReference type="Pfam" id="PF01370"/>
    </source>
</evidence>
<evidence type="ECO:0000256" key="2">
    <source>
        <dbReference type="ARBA" id="ARBA00040720"/>
    </source>
</evidence>
<feature type="domain" description="NAD-dependent epimerase/dehydratase" evidence="6">
    <location>
        <begin position="124"/>
        <end position="339"/>
    </location>
</feature>
<dbReference type="STRING" id="7398.A0A1A9ZDK7"/>
<evidence type="ECO:0000256" key="5">
    <source>
        <dbReference type="ARBA" id="ARBA00046455"/>
    </source>
</evidence>
<keyword evidence="8" id="KW-1185">Reference proteome</keyword>
<protein>
    <recommendedName>
        <fullName evidence="2">NADH dehydrogenase [ubiquinone] 1 alpha subcomplex subunit 9, mitochondrial</fullName>
    </recommendedName>
    <alternativeName>
        <fullName evidence="4">Complex I-39kD</fullName>
    </alternativeName>
    <alternativeName>
        <fullName evidence="3">NADH-ubiquinone oxidoreductase 39 kDa subunit</fullName>
    </alternativeName>
</protein>
<dbReference type="PANTHER" id="PTHR12126">
    <property type="entry name" value="NADH-UBIQUINONE OXIDOREDUCTASE 39 KDA SUBUNIT-RELATED"/>
    <property type="match status" value="1"/>
</dbReference>
<reference evidence="8" key="1">
    <citation type="submission" date="2014-03" db="EMBL/GenBank/DDBJ databases">
        <authorList>
            <person name="Aksoy S."/>
            <person name="Warren W."/>
            <person name="Wilson R.K."/>
        </authorList>
    </citation>
    <scope>NUCLEOTIDE SEQUENCE [LARGE SCALE GENOMIC DNA]</scope>
    <source>
        <strain evidence="8">IAEA</strain>
    </source>
</reference>
<comment type="subunit">
    <text evidence="5">Complex I is composed of 45 different subunits. This a component of the hydrophobic protein fraction. Interacts with BLOC1S1. Interacts with SLC2A4. Interacts with CLOCK. Interacts with RAB5IF.</text>
</comment>
<comment type="similarity">
    <text evidence="1">Belongs to the complex I NDUFA9 subunit family.</text>
</comment>
<accession>A0A1A9ZDK7</accession>
<dbReference type="InterPro" id="IPR051207">
    <property type="entry name" value="ComplexI_NDUFA9_subunit"/>
</dbReference>
<name>A0A1A9ZDK7_GLOPL</name>
<dbReference type="SUPFAM" id="SSF51735">
    <property type="entry name" value="NAD(P)-binding Rossmann-fold domains"/>
    <property type="match status" value="1"/>
</dbReference>
<dbReference type="InterPro" id="IPR001509">
    <property type="entry name" value="Epimerase_deHydtase"/>
</dbReference>
<dbReference type="FunFam" id="3.40.50.720:FF:000537">
    <property type="entry name" value="NADH-ubiquinone oxidoreductase 39 kDa subunit"/>
    <property type="match status" value="1"/>
</dbReference>
<sequence length="473" mass="54308">MNVGSIELKAVFNVRIQNSIKFDVCILRRFDLKEQDLEFGKRDFGRKGKICEESTEASLPIMAALIITRNVRIAKQSAKGMLGVLYPRTCNYSTDAPRPLKSTNLSAMKRGTGGRSSFNGIVATVFGCSGFVGRYVCNKLGKSGTQMVLPYRGDESDVMRLKVCGDLGQVLFHFYDLRDEKAIRTACKYSNVVINLVGREYETKNFKFKDVHIDGARRIARICREVGVERLIHVSALNVDPEPEGHIISGGSKFLRSKRLGEQAVFEEFPKATIIRPADIYGSEDRFLRYYAHVWRRQLRGTPLWFSGERTVKQPVYVSDVAQGIVNSIKDPDTAGKIYQAVGPKRYKLSELVDWFNRLMRKDEKWWGYLRYDMRFDPTFIFKTKLTEWICPNQPMGNLHMERLELECVTDKVLEKVPTLEDLGVQLTDMEDQVPWELRPYRASLYYDADLNEFETPAPPQTIAPRDEQRLYV</sequence>
<dbReference type="GO" id="GO:0044877">
    <property type="term" value="F:protein-containing complex binding"/>
    <property type="evidence" value="ECO:0007669"/>
    <property type="project" value="TreeGrafter"/>
</dbReference>
<evidence type="ECO:0000256" key="3">
    <source>
        <dbReference type="ARBA" id="ARBA00042000"/>
    </source>
</evidence>
<dbReference type="AlphaFoldDB" id="A0A1A9ZDK7"/>
<evidence type="ECO:0000256" key="1">
    <source>
        <dbReference type="ARBA" id="ARBA00038501"/>
    </source>
</evidence>
<dbReference type="EnsemblMetazoa" id="GPAI011426-RA">
    <property type="protein sequence ID" value="GPAI011426-PA"/>
    <property type="gene ID" value="GPAI011426"/>
</dbReference>
<dbReference type="Pfam" id="PF01370">
    <property type="entry name" value="Epimerase"/>
    <property type="match status" value="1"/>
</dbReference>
<proteinExistence type="inferred from homology"/>
<evidence type="ECO:0000313" key="7">
    <source>
        <dbReference type="EnsemblMetazoa" id="GPAI011426-PA"/>
    </source>
</evidence>
<dbReference type="InterPro" id="IPR036291">
    <property type="entry name" value="NAD(P)-bd_dom_sf"/>
</dbReference>
<dbReference type="VEuPathDB" id="VectorBase:GPAI011426"/>
<dbReference type="CDD" id="cd05271">
    <property type="entry name" value="NDUFA9_like_SDR_a"/>
    <property type="match status" value="1"/>
</dbReference>
<dbReference type="GO" id="GO:0005739">
    <property type="term" value="C:mitochondrion"/>
    <property type="evidence" value="ECO:0007669"/>
    <property type="project" value="TreeGrafter"/>
</dbReference>
<dbReference type="PANTHER" id="PTHR12126:SF11">
    <property type="entry name" value="NADH DEHYDROGENASE [UBIQUINONE] 1 ALPHA SUBCOMPLEX SUBUNIT 9, MITOCHONDRIAL"/>
    <property type="match status" value="1"/>
</dbReference>
<organism evidence="7 8">
    <name type="scientific">Glossina pallidipes</name>
    <name type="common">Tsetse fly</name>
    <dbReference type="NCBI Taxonomy" id="7398"/>
    <lineage>
        <taxon>Eukaryota</taxon>
        <taxon>Metazoa</taxon>
        <taxon>Ecdysozoa</taxon>
        <taxon>Arthropoda</taxon>
        <taxon>Hexapoda</taxon>
        <taxon>Insecta</taxon>
        <taxon>Pterygota</taxon>
        <taxon>Neoptera</taxon>
        <taxon>Endopterygota</taxon>
        <taxon>Diptera</taxon>
        <taxon>Brachycera</taxon>
        <taxon>Muscomorpha</taxon>
        <taxon>Hippoboscoidea</taxon>
        <taxon>Glossinidae</taxon>
        <taxon>Glossina</taxon>
    </lineage>
</organism>
<dbReference type="Gene3D" id="3.40.50.720">
    <property type="entry name" value="NAD(P)-binding Rossmann-like Domain"/>
    <property type="match status" value="1"/>
</dbReference>